<dbReference type="HOGENOM" id="CLU_2484826_0_0_1"/>
<dbReference type="AlphaFoldDB" id="A0A0D0AU86"/>
<keyword evidence="2" id="KW-1185">Reference proteome</keyword>
<reference evidence="2" key="2">
    <citation type="submission" date="2015-01" db="EMBL/GenBank/DDBJ databases">
        <title>Evolutionary Origins and Diversification of the Mycorrhizal Mutualists.</title>
        <authorList>
            <consortium name="DOE Joint Genome Institute"/>
            <consortium name="Mycorrhizal Genomics Consortium"/>
            <person name="Kohler A."/>
            <person name="Kuo A."/>
            <person name="Nagy L.G."/>
            <person name="Floudas D."/>
            <person name="Copeland A."/>
            <person name="Barry K.W."/>
            <person name="Cichocki N."/>
            <person name="Veneault-Fourrey C."/>
            <person name="LaButti K."/>
            <person name="Lindquist E.A."/>
            <person name="Lipzen A."/>
            <person name="Lundell T."/>
            <person name="Morin E."/>
            <person name="Murat C."/>
            <person name="Riley R."/>
            <person name="Ohm R."/>
            <person name="Sun H."/>
            <person name="Tunlid A."/>
            <person name="Henrissat B."/>
            <person name="Grigoriev I.V."/>
            <person name="Hibbett D.S."/>
            <person name="Martin F."/>
        </authorList>
    </citation>
    <scope>NUCLEOTIDE SEQUENCE [LARGE SCALE GENOMIC DNA]</scope>
    <source>
        <strain evidence="2">UH-Slu-Lm8-n1</strain>
    </source>
</reference>
<reference evidence="1 2" key="1">
    <citation type="submission" date="2014-04" db="EMBL/GenBank/DDBJ databases">
        <authorList>
            <consortium name="DOE Joint Genome Institute"/>
            <person name="Kuo A."/>
            <person name="Ruytinx J."/>
            <person name="Rineau F."/>
            <person name="Colpaert J."/>
            <person name="Kohler A."/>
            <person name="Nagy L.G."/>
            <person name="Floudas D."/>
            <person name="Copeland A."/>
            <person name="Barry K.W."/>
            <person name="Cichocki N."/>
            <person name="Veneault-Fourrey C."/>
            <person name="LaButti K."/>
            <person name="Lindquist E.A."/>
            <person name="Lipzen A."/>
            <person name="Lundell T."/>
            <person name="Morin E."/>
            <person name="Murat C."/>
            <person name="Sun H."/>
            <person name="Tunlid A."/>
            <person name="Henrissat B."/>
            <person name="Grigoriev I.V."/>
            <person name="Hibbett D.S."/>
            <person name="Martin F."/>
            <person name="Nordberg H.P."/>
            <person name="Cantor M.N."/>
            <person name="Hua S.X."/>
        </authorList>
    </citation>
    <scope>NUCLEOTIDE SEQUENCE [LARGE SCALE GENOMIC DNA]</scope>
    <source>
        <strain evidence="1 2">UH-Slu-Lm8-n1</strain>
    </source>
</reference>
<accession>A0A0D0AU86</accession>
<dbReference type="EMBL" id="KN835176">
    <property type="protein sequence ID" value="KIK45256.1"/>
    <property type="molecule type" value="Genomic_DNA"/>
</dbReference>
<evidence type="ECO:0000313" key="1">
    <source>
        <dbReference type="EMBL" id="KIK45256.1"/>
    </source>
</evidence>
<proteinExistence type="predicted"/>
<protein>
    <submittedName>
        <fullName evidence="1">Uncharacterized protein</fullName>
    </submittedName>
</protein>
<name>A0A0D0AU86_9AGAM</name>
<sequence length="87" mass="10014">MPISSMLAIDYHQSTIVCADGHDIDGDHVSSLVQIKYFWPPQSRSIRCYASQQRQQSGDFFRYPTFRTKLLPKPAENTNHLSTRPQC</sequence>
<gene>
    <name evidence="1" type="ORF">CY34DRAFT_801883</name>
</gene>
<dbReference type="InParanoid" id="A0A0D0AU86"/>
<organism evidence="1 2">
    <name type="scientific">Suillus luteus UH-Slu-Lm8-n1</name>
    <dbReference type="NCBI Taxonomy" id="930992"/>
    <lineage>
        <taxon>Eukaryota</taxon>
        <taxon>Fungi</taxon>
        <taxon>Dikarya</taxon>
        <taxon>Basidiomycota</taxon>
        <taxon>Agaricomycotina</taxon>
        <taxon>Agaricomycetes</taxon>
        <taxon>Agaricomycetidae</taxon>
        <taxon>Boletales</taxon>
        <taxon>Suillineae</taxon>
        <taxon>Suillaceae</taxon>
        <taxon>Suillus</taxon>
    </lineage>
</organism>
<evidence type="ECO:0000313" key="2">
    <source>
        <dbReference type="Proteomes" id="UP000054485"/>
    </source>
</evidence>
<dbReference type="Proteomes" id="UP000054485">
    <property type="component" value="Unassembled WGS sequence"/>
</dbReference>